<dbReference type="PANTHER" id="PTHR33110:SF43">
    <property type="entry name" value="F-BOX DOMAIN-CONTAINING PROTEIN"/>
    <property type="match status" value="1"/>
</dbReference>
<dbReference type="SMART" id="SM00178">
    <property type="entry name" value="SAR"/>
    <property type="match status" value="1"/>
</dbReference>
<dbReference type="InterPro" id="IPR005174">
    <property type="entry name" value="KIB1-4_b-propeller"/>
</dbReference>
<dbReference type="AlphaFoldDB" id="A0A811RFN1"/>
<dbReference type="EMBL" id="CAJGYO010000014">
    <property type="protein sequence ID" value="CAD6268659.1"/>
    <property type="molecule type" value="Genomic_DNA"/>
</dbReference>
<evidence type="ECO:0000259" key="4">
    <source>
        <dbReference type="Pfam" id="PF03478"/>
    </source>
</evidence>
<dbReference type="Pfam" id="PF00646">
    <property type="entry name" value="F-box"/>
    <property type="match status" value="1"/>
</dbReference>
<dbReference type="OrthoDB" id="583626at2759"/>
<name>A0A811RFN1_9POAL</name>
<evidence type="ECO:0000259" key="3">
    <source>
        <dbReference type="Pfam" id="PF00646"/>
    </source>
</evidence>
<dbReference type="PANTHER" id="PTHR33110">
    <property type="entry name" value="F-BOX/KELCH-REPEAT PROTEIN-RELATED"/>
    <property type="match status" value="1"/>
</dbReference>
<comment type="caution">
    <text evidence="5">The sequence shown here is derived from an EMBL/GenBank/DDBJ whole genome shotgun (WGS) entry which is preliminary data.</text>
</comment>
<keyword evidence="6" id="KW-1185">Reference proteome</keyword>
<evidence type="ECO:0000256" key="1">
    <source>
        <dbReference type="ARBA" id="ARBA00022741"/>
    </source>
</evidence>
<feature type="domain" description="F-box" evidence="3">
    <location>
        <begin position="55"/>
        <end position="90"/>
    </location>
</feature>
<evidence type="ECO:0000313" key="6">
    <source>
        <dbReference type="Proteomes" id="UP000604825"/>
    </source>
</evidence>
<keyword evidence="1" id="KW-0547">Nucleotide-binding</keyword>
<dbReference type="GO" id="GO:0003924">
    <property type="term" value="F:GTPase activity"/>
    <property type="evidence" value="ECO:0007669"/>
    <property type="project" value="InterPro"/>
</dbReference>
<evidence type="ECO:0000256" key="2">
    <source>
        <dbReference type="ARBA" id="ARBA00023134"/>
    </source>
</evidence>
<sequence>MFLLDWFYGVLASLGLRQKVAKIFFLGLDNADKTKLLHMLKDEMEQPSSSPTVTWSDLSPELLRLVFLRLPTRADRAHFPAVCRQWRSSMRQWHLPPMSPMPWSVLPGGNIVRFSHDQTFHLPDATRYHNSCGEWLLLSRDDDSCFMLNPFTNATVQLPSLSSYICYDEHVETVNVLADETPVTWMDIKDLADISVITLIVCSKHLIAAIVGISGLGTIALCRPGAAAWSVSAHEQCMWLSDMVFFQGKLYAIDTNTEDLLSIDIVDELDNDRPRVSRIERIIEGDPQPPQSYPAPMLCLLESHGILLMVRRKMNSKGYPVYMSGKEVTVEHSAGSSDFQVHEADLKRLLWAEVRSLGNEVALFIGRGCSSAVHVSPCI</sequence>
<feature type="domain" description="KIB1-4 beta-propeller" evidence="4">
    <location>
        <begin position="119"/>
        <end position="376"/>
    </location>
</feature>
<proteinExistence type="predicted"/>
<dbReference type="InterPro" id="IPR027417">
    <property type="entry name" value="P-loop_NTPase"/>
</dbReference>
<dbReference type="Pfam" id="PF03478">
    <property type="entry name" value="Beta-prop_KIB1-4"/>
    <property type="match status" value="1"/>
</dbReference>
<evidence type="ECO:0000313" key="5">
    <source>
        <dbReference type="EMBL" id="CAD6268659.1"/>
    </source>
</evidence>
<dbReference type="Pfam" id="PF00025">
    <property type="entry name" value="Arf"/>
    <property type="match status" value="1"/>
</dbReference>
<organism evidence="5 6">
    <name type="scientific">Miscanthus lutarioriparius</name>
    <dbReference type="NCBI Taxonomy" id="422564"/>
    <lineage>
        <taxon>Eukaryota</taxon>
        <taxon>Viridiplantae</taxon>
        <taxon>Streptophyta</taxon>
        <taxon>Embryophyta</taxon>
        <taxon>Tracheophyta</taxon>
        <taxon>Spermatophyta</taxon>
        <taxon>Magnoliopsida</taxon>
        <taxon>Liliopsida</taxon>
        <taxon>Poales</taxon>
        <taxon>Poaceae</taxon>
        <taxon>PACMAD clade</taxon>
        <taxon>Panicoideae</taxon>
        <taxon>Andropogonodae</taxon>
        <taxon>Andropogoneae</taxon>
        <taxon>Saccharinae</taxon>
        <taxon>Miscanthus</taxon>
    </lineage>
</organism>
<dbReference type="Gene3D" id="1.20.1280.50">
    <property type="match status" value="1"/>
</dbReference>
<dbReference type="GO" id="GO:0005525">
    <property type="term" value="F:GTP binding"/>
    <property type="evidence" value="ECO:0007669"/>
    <property type="project" value="UniProtKB-KW"/>
</dbReference>
<dbReference type="InterPro" id="IPR006689">
    <property type="entry name" value="Small_GTPase_ARF/SAR"/>
</dbReference>
<gene>
    <name evidence="5" type="ORF">NCGR_LOCUS51964</name>
</gene>
<dbReference type="InterPro" id="IPR001810">
    <property type="entry name" value="F-box_dom"/>
</dbReference>
<evidence type="ECO:0008006" key="7">
    <source>
        <dbReference type="Google" id="ProtNLM"/>
    </source>
</evidence>
<dbReference type="InterPro" id="IPR036047">
    <property type="entry name" value="F-box-like_dom_sf"/>
</dbReference>
<reference evidence="5" key="1">
    <citation type="submission" date="2020-10" db="EMBL/GenBank/DDBJ databases">
        <authorList>
            <person name="Han B."/>
            <person name="Lu T."/>
            <person name="Zhao Q."/>
            <person name="Huang X."/>
            <person name="Zhao Y."/>
        </authorList>
    </citation>
    <scope>NUCLEOTIDE SEQUENCE</scope>
</reference>
<dbReference type="SUPFAM" id="SSF81383">
    <property type="entry name" value="F-box domain"/>
    <property type="match status" value="1"/>
</dbReference>
<protein>
    <recommendedName>
        <fullName evidence="7">F-box domain-containing protein</fullName>
    </recommendedName>
</protein>
<dbReference type="CDD" id="cd09917">
    <property type="entry name" value="F-box_SF"/>
    <property type="match status" value="1"/>
</dbReference>
<dbReference type="Proteomes" id="UP000604825">
    <property type="component" value="Unassembled WGS sequence"/>
</dbReference>
<dbReference type="Gene3D" id="3.40.50.300">
    <property type="entry name" value="P-loop containing nucleotide triphosphate hydrolases"/>
    <property type="match status" value="1"/>
</dbReference>
<accession>A0A811RFN1</accession>
<keyword evidence="2" id="KW-0342">GTP-binding</keyword>